<gene>
    <name evidence="2" type="ORF">BPAE_0008g00800</name>
</gene>
<protein>
    <recommendedName>
        <fullName evidence="1">2EXR domain-containing protein</fullName>
    </recommendedName>
</protein>
<dbReference type="InterPro" id="IPR045518">
    <property type="entry name" value="2EXR"/>
</dbReference>
<sequence>MTKTMAGGDLIVCNLRVPRAEPIFNPVFPSSSSNNSIMSPKILPMSIDIRLPITRHIQESIRYHSNNPEIMSSTYIPTEIRLQIWRTIVDRDLSPPRAIIGDTLWEPRTIGALQVNHESRTEALLHRLDLEIFEGHSFNARGSLDLLRPNRFWFSMEADVFVTEPIHDFILGIWDISDLNWAVQTIAIPQSKSGLGDIDLCYDQHLSDLIVASKFTSVKTLVILRDDPAQEVIPYLDIINPAIRSASDDIRVSIDPIPLSQEEKEAFGFGVQWYNTFVPLIRQKMGPNRQVPAMKWGCLVRR</sequence>
<name>A0A4Z1G2W2_9HELO</name>
<dbReference type="Pfam" id="PF20150">
    <property type="entry name" value="2EXR"/>
    <property type="match status" value="1"/>
</dbReference>
<dbReference type="AlphaFoldDB" id="A0A4Z1G2W2"/>
<evidence type="ECO:0000313" key="3">
    <source>
        <dbReference type="Proteomes" id="UP000297910"/>
    </source>
</evidence>
<comment type="caution">
    <text evidence="2">The sequence shown here is derived from an EMBL/GenBank/DDBJ whole genome shotgun (WGS) entry which is preliminary data.</text>
</comment>
<feature type="domain" description="2EXR" evidence="1">
    <location>
        <begin position="76"/>
        <end position="160"/>
    </location>
</feature>
<evidence type="ECO:0000259" key="1">
    <source>
        <dbReference type="Pfam" id="PF20150"/>
    </source>
</evidence>
<reference evidence="2 3" key="1">
    <citation type="submission" date="2017-12" db="EMBL/GenBank/DDBJ databases">
        <title>Comparative genomics of Botrytis spp.</title>
        <authorList>
            <person name="Valero-Jimenez C.A."/>
            <person name="Tapia P."/>
            <person name="Veloso J."/>
            <person name="Silva-Moreno E."/>
            <person name="Staats M."/>
            <person name="Valdes J.H."/>
            <person name="Van Kan J.A.L."/>
        </authorList>
    </citation>
    <scope>NUCLEOTIDE SEQUENCE [LARGE SCALE GENOMIC DNA]</scope>
    <source>
        <strain evidence="2 3">Bp0003</strain>
    </source>
</reference>
<accession>A0A4Z1G2W2</accession>
<keyword evidence="3" id="KW-1185">Reference proteome</keyword>
<evidence type="ECO:0000313" key="2">
    <source>
        <dbReference type="EMBL" id="TGO30088.1"/>
    </source>
</evidence>
<organism evidence="2 3">
    <name type="scientific">Botrytis paeoniae</name>
    <dbReference type="NCBI Taxonomy" id="278948"/>
    <lineage>
        <taxon>Eukaryota</taxon>
        <taxon>Fungi</taxon>
        <taxon>Dikarya</taxon>
        <taxon>Ascomycota</taxon>
        <taxon>Pezizomycotina</taxon>
        <taxon>Leotiomycetes</taxon>
        <taxon>Helotiales</taxon>
        <taxon>Sclerotiniaceae</taxon>
        <taxon>Botrytis</taxon>
    </lineage>
</organism>
<proteinExistence type="predicted"/>
<dbReference type="Proteomes" id="UP000297910">
    <property type="component" value="Unassembled WGS sequence"/>
</dbReference>
<dbReference type="EMBL" id="PQXI01000008">
    <property type="protein sequence ID" value="TGO30088.1"/>
    <property type="molecule type" value="Genomic_DNA"/>
</dbReference>